<protein>
    <recommendedName>
        <fullName evidence="2">Transcription factor zinc-finger domain-containing protein</fullName>
    </recommendedName>
</protein>
<dbReference type="Proteomes" id="UP000178230">
    <property type="component" value="Unassembled WGS sequence"/>
</dbReference>
<keyword evidence="1" id="KW-0812">Transmembrane</keyword>
<feature type="domain" description="Transcription factor zinc-finger" evidence="2">
    <location>
        <begin position="3"/>
        <end position="44"/>
    </location>
</feature>
<dbReference type="InterPro" id="IPR027392">
    <property type="entry name" value="TF_Znf"/>
</dbReference>
<keyword evidence="1" id="KW-1133">Transmembrane helix</keyword>
<proteinExistence type="predicted"/>
<evidence type="ECO:0000313" key="4">
    <source>
        <dbReference type="Proteomes" id="UP000178230"/>
    </source>
</evidence>
<evidence type="ECO:0000313" key="3">
    <source>
        <dbReference type="EMBL" id="OGG00602.1"/>
    </source>
</evidence>
<evidence type="ECO:0000259" key="2">
    <source>
        <dbReference type="Pfam" id="PF13453"/>
    </source>
</evidence>
<organism evidence="3 4">
    <name type="scientific">Candidatus Gottesmanbacteria bacterium RBG_13_37_7</name>
    <dbReference type="NCBI Taxonomy" id="1798369"/>
    <lineage>
        <taxon>Bacteria</taxon>
        <taxon>Candidatus Gottesmaniibacteriota</taxon>
    </lineage>
</organism>
<feature type="transmembrane region" description="Helical" evidence="1">
    <location>
        <begin position="127"/>
        <end position="153"/>
    </location>
</feature>
<keyword evidence="1" id="KW-0472">Membrane</keyword>
<gene>
    <name evidence="3" type="ORF">A2Y99_01870</name>
</gene>
<name>A0A1F5YL39_9BACT</name>
<evidence type="ECO:0000256" key="1">
    <source>
        <dbReference type="SAM" id="Phobius"/>
    </source>
</evidence>
<reference evidence="3 4" key="1">
    <citation type="journal article" date="2016" name="Nat. Commun.">
        <title>Thousands of microbial genomes shed light on interconnected biogeochemical processes in an aquifer system.</title>
        <authorList>
            <person name="Anantharaman K."/>
            <person name="Brown C.T."/>
            <person name="Hug L.A."/>
            <person name="Sharon I."/>
            <person name="Castelle C.J."/>
            <person name="Probst A.J."/>
            <person name="Thomas B.C."/>
            <person name="Singh A."/>
            <person name="Wilkins M.J."/>
            <person name="Karaoz U."/>
            <person name="Brodie E.L."/>
            <person name="Williams K.H."/>
            <person name="Hubbard S.S."/>
            <person name="Banfield J.F."/>
        </authorList>
    </citation>
    <scope>NUCLEOTIDE SEQUENCE [LARGE SCALE GENOMIC DNA]</scope>
</reference>
<accession>A0A1F5YL39</accession>
<dbReference type="EMBL" id="MFIY01000002">
    <property type="protein sequence ID" value="OGG00602.1"/>
    <property type="molecule type" value="Genomic_DNA"/>
</dbReference>
<comment type="caution">
    <text evidence="3">The sequence shown here is derived from an EMBL/GenBank/DDBJ whole genome shotgun (WGS) entry which is preliminary data.</text>
</comment>
<dbReference type="AlphaFoldDB" id="A0A1F5YL39"/>
<dbReference type="Pfam" id="PF13453">
    <property type="entry name" value="Zn_ribbon_TFIIB"/>
    <property type="match status" value="1"/>
</dbReference>
<sequence length="254" mass="28928">MLCPSCSNNLQKFSVTTNSGGRFEVDHCGSCGGTWFDPYEINRIPLHEVARVAKETVLFHVTNEEKTQKKCPRCHKILYLYHFQSTPKGIIFLRCKTCLGIFATQKSLEEYKKYQKEIITDIKRKGLAFPTLSMVFIPAFFVLLLLASTFITVRNLQEKKDLSIKASENVTNLSIIKTSTTSITISFNTKIPVLSILRYGESTFDFREKVISGDFSTFHQTEITDLEKSSPYILQFIFEDSTGIIYTSEVIPVN</sequence>